<organism evidence="1">
    <name type="scientific">Anguilla anguilla</name>
    <name type="common">European freshwater eel</name>
    <name type="synonym">Muraena anguilla</name>
    <dbReference type="NCBI Taxonomy" id="7936"/>
    <lineage>
        <taxon>Eukaryota</taxon>
        <taxon>Metazoa</taxon>
        <taxon>Chordata</taxon>
        <taxon>Craniata</taxon>
        <taxon>Vertebrata</taxon>
        <taxon>Euteleostomi</taxon>
        <taxon>Actinopterygii</taxon>
        <taxon>Neopterygii</taxon>
        <taxon>Teleostei</taxon>
        <taxon>Anguilliformes</taxon>
        <taxon>Anguillidae</taxon>
        <taxon>Anguilla</taxon>
    </lineage>
</organism>
<protein>
    <submittedName>
        <fullName evidence="1">Uncharacterized protein</fullName>
    </submittedName>
</protein>
<proteinExistence type="predicted"/>
<name>A0A0E9W255_ANGAN</name>
<accession>A0A0E9W255</accession>
<reference evidence="1" key="2">
    <citation type="journal article" date="2015" name="Fish Shellfish Immunol.">
        <title>Early steps in the European eel (Anguilla anguilla)-Vibrio vulnificus interaction in the gills: Role of the RtxA13 toxin.</title>
        <authorList>
            <person name="Callol A."/>
            <person name="Pajuelo D."/>
            <person name="Ebbesson L."/>
            <person name="Teles M."/>
            <person name="MacKenzie S."/>
            <person name="Amaro C."/>
        </authorList>
    </citation>
    <scope>NUCLEOTIDE SEQUENCE</scope>
</reference>
<dbReference type="AlphaFoldDB" id="A0A0E9W255"/>
<reference evidence="1" key="1">
    <citation type="submission" date="2014-11" db="EMBL/GenBank/DDBJ databases">
        <authorList>
            <person name="Amaro Gonzalez C."/>
        </authorList>
    </citation>
    <scope>NUCLEOTIDE SEQUENCE</scope>
</reference>
<sequence length="35" mass="4154">MTISQCFGNPENEFNLRYIPQVQCVMETKLNYKLT</sequence>
<evidence type="ECO:0000313" key="1">
    <source>
        <dbReference type="EMBL" id="JAH84432.1"/>
    </source>
</evidence>
<dbReference type="EMBL" id="GBXM01024145">
    <property type="protein sequence ID" value="JAH84432.1"/>
    <property type="molecule type" value="Transcribed_RNA"/>
</dbReference>